<accession>A0A655Y9S2</accession>
<dbReference type="EC" id="3.1.1.2" evidence="1"/>
<dbReference type="InterPro" id="IPR001087">
    <property type="entry name" value="GDSL"/>
</dbReference>
<dbReference type="AlphaFoldDB" id="A0A655Y9S2"/>
<name>A0A655Y9S2_VIBCL</name>
<reference evidence="1 2" key="1">
    <citation type="submission" date="2015-07" db="EMBL/GenBank/DDBJ databases">
        <authorList>
            <consortium name="Pathogen Informatics"/>
        </authorList>
    </citation>
    <scope>NUCLEOTIDE SEQUENCE [LARGE SCALE GENOMIC DNA]</scope>
    <source>
        <strain evidence="1 2">A316</strain>
    </source>
</reference>
<dbReference type="Gene3D" id="3.40.50.1110">
    <property type="entry name" value="SGNH hydrolase"/>
    <property type="match status" value="1"/>
</dbReference>
<keyword evidence="1" id="KW-0378">Hydrolase</keyword>
<evidence type="ECO:0000313" key="2">
    <source>
        <dbReference type="Proteomes" id="UP000041770"/>
    </source>
</evidence>
<protein>
    <submittedName>
        <fullName evidence="1">Arylesterase</fullName>
        <ecNumber evidence="1">3.1.1.2</ecNumber>
    </submittedName>
</protein>
<dbReference type="GO" id="GO:0004064">
    <property type="term" value="F:arylesterase activity"/>
    <property type="evidence" value="ECO:0007669"/>
    <property type="project" value="UniProtKB-EC"/>
</dbReference>
<gene>
    <name evidence="1" type="ORF">ERS013200_01036</name>
</gene>
<dbReference type="EMBL" id="CWQY01000005">
    <property type="protein sequence ID" value="CSC28882.1"/>
    <property type="molecule type" value="Genomic_DNA"/>
</dbReference>
<dbReference type="Proteomes" id="UP000041770">
    <property type="component" value="Unassembled WGS sequence"/>
</dbReference>
<evidence type="ECO:0000313" key="1">
    <source>
        <dbReference type="EMBL" id="CSC28882.1"/>
    </source>
</evidence>
<dbReference type="InterPro" id="IPR036514">
    <property type="entry name" value="SGNH_hydro_sf"/>
</dbReference>
<sequence>MIEQIQAKNAKVILMQIRIPPNYGKRYSDAFYQIYPSLAEQFSIPLIPFFLEQVILKPEWMMADGLHPKPEAQPWIAKFVAEHLAAHL</sequence>
<dbReference type="Pfam" id="PF00657">
    <property type="entry name" value="Lipase_GDSL"/>
    <property type="match status" value="1"/>
</dbReference>
<organism evidence="1 2">
    <name type="scientific">Vibrio cholerae</name>
    <dbReference type="NCBI Taxonomy" id="666"/>
    <lineage>
        <taxon>Bacteria</taxon>
        <taxon>Pseudomonadati</taxon>
        <taxon>Pseudomonadota</taxon>
        <taxon>Gammaproteobacteria</taxon>
        <taxon>Vibrionales</taxon>
        <taxon>Vibrionaceae</taxon>
        <taxon>Vibrio</taxon>
    </lineage>
</organism>
<proteinExistence type="predicted"/>
<dbReference type="SUPFAM" id="SSF52266">
    <property type="entry name" value="SGNH hydrolase"/>
    <property type="match status" value="1"/>
</dbReference>